<evidence type="ECO:0000313" key="1">
    <source>
        <dbReference type="EMBL" id="ABN08688.1"/>
    </source>
</evidence>
<name>A2Q4Y8_MEDTR</name>
<proteinExistence type="predicted"/>
<organism evidence="1">
    <name type="scientific">Medicago truncatula</name>
    <name type="common">Barrel medic</name>
    <name type="synonym">Medicago tribuloides</name>
    <dbReference type="NCBI Taxonomy" id="3880"/>
    <lineage>
        <taxon>Eukaryota</taxon>
        <taxon>Viridiplantae</taxon>
        <taxon>Streptophyta</taxon>
        <taxon>Embryophyta</taxon>
        <taxon>Tracheophyta</taxon>
        <taxon>Spermatophyta</taxon>
        <taxon>Magnoliopsida</taxon>
        <taxon>eudicotyledons</taxon>
        <taxon>Gunneridae</taxon>
        <taxon>Pentapetalae</taxon>
        <taxon>rosids</taxon>
        <taxon>fabids</taxon>
        <taxon>Fabales</taxon>
        <taxon>Fabaceae</taxon>
        <taxon>Papilionoideae</taxon>
        <taxon>50 kb inversion clade</taxon>
        <taxon>NPAAA clade</taxon>
        <taxon>Hologalegina</taxon>
        <taxon>IRL clade</taxon>
        <taxon>Trifolieae</taxon>
        <taxon>Medicago</taxon>
    </lineage>
</organism>
<dbReference type="AlphaFoldDB" id="A2Q4Y8"/>
<dbReference type="EMBL" id="AC157893">
    <property type="protein sequence ID" value="ABN08688.1"/>
    <property type="molecule type" value="Genomic_DNA"/>
</dbReference>
<reference evidence="1" key="2">
    <citation type="submission" date="2007-03" db="EMBL/GenBank/DDBJ databases">
        <authorList>
            <consortium name="The International Medicago Genome Annotation Group"/>
        </authorList>
    </citation>
    <scope>NUCLEOTIDE SEQUENCE</scope>
</reference>
<gene>
    <name evidence="1" type="ORF">MtrDRAFT_AC157893g26v2</name>
</gene>
<sequence>MVCVGIIDDSTLSANNIFFLCAGEHRRVVELLNFSNEFIDRGFDRHIVQ</sequence>
<protein>
    <submittedName>
        <fullName evidence="1">Uncharacterized protein</fullName>
    </submittedName>
</protein>
<reference evidence="1" key="1">
    <citation type="submission" date="2005-04" db="EMBL/GenBank/DDBJ databases">
        <authorList>
            <person name="Town C.D."/>
        </authorList>
    </citation>
    <scope>NUCLEOTIDE SEQUENCE</scope>
</reference>
<accession>A2Q4Y8</accession>